<feature type="transmembrane region" description="Helical" evidence="11">
    <location>
        <begin position="664"/>
        <end position="686"/>
    </location>
</feature>
<sequence>MDHRKLLHLFRLLLVYWQASSLVLCGVRHPVPVLWMVPVSSGPDPENMTDAVAPAVRQALKDLQRRPPPLGNYELQLQLLYSQCDAATSLKALFDALWAGPRYMLLFGGVCPSVTSLIARALPAFHLVQVSFVSPSSSLSNRKWYGNLFSTVPSDWALNRAAIKLLQHYKWTRVGVMALPERSKDLMRWLLKENLQVVSTGSLAEDICSSMKKLKENDVRIIIGYFEEDFADEVFCCAYRLNMFGAQYQWIVVGGWSLGRRASGCTSDSLLTASNGTIRLQIRHVRNMKIPEDVQEDTLRRPIQEDSQLTRLAAFAYDAVWVAAKAVSQVMEMVKHREKYHSQRSTSLAQEEIHRMLLEALKHTNFEGLTGKLFYRNGERMATVELIQHQGCDSVMVGDFSTWTQQLDLRTQLLRFNGPGPARDRPVMLLQQLRVPLRVYMVVSSAAALAIILTVTILFLTTVNHKYRRPRSGSQDELLLLGLLLSSSSILVSGLDEASLSSWTSELLCSIRMWTLWVGHTLTFAVIFTRMWMLYSICTHQHQAGRVVLWVVLSDLCVLTSWQLLDPLRWVVLQHGSQTDPTDPDILVQLFSEQCSSANMELWLTAVFGYKGPLLVLGCYLAWSISAVSHPAEGSKGLTLTMFTLTAFSVSGATVSLLTSHNPSLQFCLSSVLILFCHVSTLSFLFPIQTPQPAEEDHEEEEQLEVEEWKSRAAQLDVEIQTLMSQLSESDPQTLLHNSGNKTHRFEFPGLPVEGLQSVLCFISNPCMLW</sequence>
<dbReference type="InterPro" id="IPR017978">
    <property type="entry name" value="GPCR_3_C"/>
</dbReference>
<keyword evidence="12" id="KW-0732">Signal</keyword>
<feature type="transmembrane region" description="Helical" evidence="11">
    <location>
        <begin position="637"/>
        <end position="658"/>
    </location>
</feature>
<feature type="domain" description="G-protein coupled receptors family 3 profile" evidence="13">
    <location>
        <begin position="509"/>
        <end position="686"/>
    </location>
</feature>
<keyword evidence="9" id="KW-0807">Transducer</keyword>
<name>A0A4Z2CCL8_9TELE</name>
<feature type="transmembrane region" description="Helical" evidence="11">
    <location>
        <begin position="515"/>
        <end position="535"/>
    </location>
</feature>
<evidence type="ECO:0000256" key="4">
    <source>
        <dbReference type="ARBA" id="ARBA00022989"/>
    </source>
</evidence>
<keyword evidence="5" id="KW-0297">G-protein coupled receptor</keyword>
<keyword evidence="3 11" id="KW-0812">Transmembrane</keyword>
<dbReference type="PRINTS" id="PR01177">
    <property type="entry name" value="GABAB1RECPTR"/>
</dbReference>
<dbReference type="InterPro" id="IPR001828">
    <property type="entry name" value="ANF_lig-bd_rcpt"/>
</dbReference>
<feature type="transmembrane region" description="Helical" evidence="11">
    <location>
        <begin position="439"/>
        <end position="463"/>
    </location>
</feature>
<evidence type="ECO:0000256" key="11">
    <source>
        <dbReference type="SAM" id="Phobius"/>
    </source>
</evidence>
<evidence type="ECO:0000313" key="15">
    <source>
        <dbReference type="Proteomes" id="UP000516260"/>
    </source>
</evidence>
<dbReference type="GO" id="GO:0004965">
    <property type="term" value="F:G protein-coupled GABA receptor activity"/>
    <property type="evidence" value="ECO:0007669"/>
    <property type="project" value="InterPro"/>
</dbReference>
<evidence type="ECO:0000256" key="9">
    <source>
        <dbReference type="ARBA" id="ARBA00023224"/>
    </source>
</evidence>
<keyword evidence="15" id="KW-1185">Reference proteome</keyword>
<dbReference type="GO" id="GO:0007214">
    <property type="term" value="P:gamma-aminobutyric acid signaling pathway"/>
    <property type="evidence" value="ECO:0007669"/>
    <property type="project" value="TreeGrafter"/>
</dbReference>
<comment type="caution">
    <text evidence="14">The sequence shown here is derived from an EMBL/GenBank/DDBJ whole genome shotgun (WGS) entry which is preliminary data.</text>
</comment>
<evidence type="ECO:0000256" key="3">
    <source>
        <dbReference type="ARBA" id="ARBA00022692"/>
    </source>
</evidence>
<evidence type="ECO:0000256" key="5">
    <source>
        <dbReference type="ARBA" id="ARBA00023040"/>
    </source>
</evidence>
<dbReference type="InterPro" id="IPR000337">
    <property type="entry name" value="GPCR_3"/>
</dbReference>
<evidence type="ECO:0000259" key="13">
    <source>
        <dbReference type="PROSITE" id="PS50259"/>
    </source>
</evidence>
<evidence type="ECO:0000313" key="14">
    <source>
        <dbReference type="EMBL" id="TNN01998.1"/>
    </source>
</evidence>
<evidence type="ECO:0000256" key="7">
    <source>
        <dbReference type="ARBA" id="ARBA00023170"/>
    </source>
</evidence>
<dbReference type="InterPro" id="IPR002455">
    <property type="entry name" value="GPCR3_GABA-B"/>
</dbReference>
<comment type="similarity">
    <text evidence="2">Belongs to the G-protein coupled receptor 3 family. GABA-B receptor subfamily.</text>
</comment>
<proteinExistence type="inferred from homology"/>
<feature type="signal peptide" evidence="12">
    <location>
        <begin position="1"/>
        <end position="21"/>
    </location>
</feature>
<dbReference type="EMBL" id="SWLE01000002">
    <property type="protein sequence ID" value="TNN01998.1"/>
    <property type="molecule type" value="Genomic_DNA"/>
</dbReference>
<gene>
    <name evidence="14" type="ORF">fugu_009485</name>
</gene>
<evidence type="ECO:0000256" key="6">
    <source>
        <dbReference type="ARBA" id="ARBA00023136"/>
    </source>
</evidence>
<dbReference type="Gene3D" id="3.40.50.2300">
    <property type="match status" value="2"/>
</dbReference>
<dbReference type="Pfam" id="PF00003">
    <property type="entry name" value="7tm_3"/>
    <property type="match status" value="1"/>
</dbReference>
<organism evidence="14 15">
    <name type="scientific">Takifugu bimaculatus</name>
    <dbReference type="NCBI Taxonomy" id="433685"/>
    <lineage>
        <taxon>Eukaryota</taxon>
        <taxon>Metazoa</taxon>
        <taxon>Chordata</taxon>
        <taxon>Craniata</taxon>
        <taxon>Vertebrata</taxon>
        <taxon>Euteleostomi</taxon>
        <taxon>Actinopterygii</taxon>
        <taxon>Neopterygii</taxon>
        <taxon>Teleostei</taxon>
        <taxon>Neoteleostei</taxon>
        <taxon>Acanthomorphata</taxon>
        <taxon>Eupercaria</taxon>
        <taxon>Tetraodontiformes</taxon>
        <taxon>Tetradontoidea</taxon>
        <taxon>Tetraodontidae</taxon>
        <taxon>Takifugu</taxon>
    </lineage>
</organism>
<accession>A0A4Z2CCL8</accession>
<dbReference type="InterPro" id="IPR028082">
    <property type="entry name" value="Peripla_BP_I"/>
</dbReference>
<keyword evidence="10" id="KW-0175">Coiled coil</keyword>
<evidence type="ECO:0000256" key="10">
    <source>
        <dbReference type="SAM" id="Coils"/>
    </source>
</evidence>
<evidence type="ECO:0000256" key="12">
    <source>
        <dbReference type="SAM" id="SignalP"/>
    </source>
</evidence>
<feature type="chain" id="PRO_5021408011" description="G-protein coupled receptors family 3 profile domain-containing protein" evidence="12">
    <location>
        <begin position="22"/>
        <end position="770"/>
    </location>
</feature>
<dbReference type="PROSITE" id="PS50259">
    <property type="entry name" value="G_PROTEIN_RECEP_F3_4"/>
    <property type="match status" value="1"/>
</dbReference>
<comment type="subcellular location">
    <subcellularLocation>
        <location evidence="1">Membrane</location>
        <topology evidence="1">Multi-pass membrane protein</topology>
    </subcellularLocation>
</comment>
<dbReference type="CDD" id="cd06366">
    <property type="entry name" value="PBP1_GABAb_receptor"/>
    <property type="match status" value="1"/>
</dbReference>
<dbReference type="Pfam" id="PF01094">
    <property type="entry name" value="ANF_receptor"/>
    <property type="match status" value="1"/>
</dbReference>
<dbReference type="GO" id="GO:0038039">
    <property type="term" value="C:G protein-coupled receptor heterodimeric complex"/>
    <property type="evidence" value="ECO:0007669"/>
    <property type="project" value="TreeGrafter"/>
</dbReference>
<keyword evidence="7" id="KW-0675">Receptor</keyword>
<dbReference type="PRINTS" id="PR01176">
    <property type="entry name" value="GABABRECEPTR"/>
</dbReference>
<feature type="coiled-coil region" evidence="10">
    <location>
        <begin position="699"/>
        <end position="726"/>
    </location>
</feature>
<feature type="transmembrane region" description="Helical" evidence="11">
    <location>
        <begin position="478"/>
        <end position="495"/>
    </location>
</feature>
<dbReference type="PRINTS" id="PR00248">
    <property type="entry name" value="GPCRMGR"/>
</dbReference>
<dbReference type="AlphaFoldDB" id="A0A4Z2CCL8"/>
<dbReference type="PANTHER" id="PTHR10519:SF20">
    <property type="entry name" value="G-PROTEIN COUPLED RECEPTOR 156-RELATED"/>
    <property type="match status" value="1"/>
</dbReference>
<evidence type="ECO:0000256" key="8">
    <source>
        <dbReference type="ARBA" id="ARBA00023180"/>
    </source>
</evidence>
<keyword evidence="6 11" id="KW-0472">Membrane</keyword>
<feature type="transmembrane region" description="Helical" evidence="11">
    <location>
        <begin position="602"/>
        <end position="625"/>
    </location>
</feature>
<evidence type="ECO:0000256" key="2">
    <source>
        <dbReference type="ARBA" id="ARBA00008991"/>
    </source>
</evidence>
<protein>
    <recommendedName>
        <fullName evidence="13">G-protein coupled receptors family 3 profile domain-containing protein</fullName>
    </recommendedName>
</protein>
<dbReference type="Proteomes" id="UP000516260">
    <property type="component" value="Chromosome 10"/>
</dbReference>
<reference evidence="14 15" key="1">
    <citation type="submission" date="2019-04" db="EMBL/GenBank/DDBJ databases">
        <title>The sequence and de novo assembly of Takifugu bimaculatus genome using PacBio and Hi-C technologies.</title>
        <authorList>
            <person name="Xu P."/>
            <person name="Liu B."/>
            <person name="Zhou Z."/>
        </authorList>
    </citation>
    <scope>NUCLEOTIDE SEQUENCE [LARGE SCALE GENOMIC DNA]</scope>
    <source>
        <strain evidence="14">TB-2018</strain>
        <tissue evidence="14">Muscle</tissue>
    </source>
</reference>
<keyword evidence="8" id="KW-0325">Glycoprotein</keyword>
<dbReference type="PANTHER" id="PTHR10519">
    <property type="entry name" value="GABA-B RECEPTOR"/>
    <property type="match status" value="1"/>
</dbReference>
<dbReference type="SUPFAM" id="SSF53822">
    <property type="entry name" value="Periplasmic binding protein-like I"/>
    <property type="match status" value="1"/>
</dbReference>
<keyword evidence="4 11" id="KW-1133">Transmembrane helix</keyword>
<evidence type="ECO:0000256" key="1">
    <source>
        <dbReference type="ARBA" id="ARBA00004141"/>
    </source>
</evidence>